<dbReference type="InterPro" id="IPR050869">
    <property type="entry name" value="H3K4_H4K5_MeTrfase"/>
</dbReference>
<keyword evidence="2" id="KW-1185">Reference proteome</keyword>
<evidence type="ECO:0008006" key="3">
    <source>
        <dbReference type="Google" id="ProtNLM"/>
    </source>
</evidence>
<sequence length="913" mass="101558">MGRFTVAKQCICAGERAFQAAAFAVIRYVGGRFSVETASSRGDVETVRLALAVLSMEQFVRNSQALKLLVVHRQEESSEEKETRAAVKFIVDMTSRILDPQHVRVTLERVRCSAHPLHLDGVTCVGTGVFPEAAMALNHSCMPNVAPSFDPRTRTLAFHAIVDIPQGSAVEYAYIDLLQTRKRRQSLLLKGFGFDCICERCTTEAREQNPAQEDEEEEEARVMEHLMQVVNSNQSDAKQRVAHLKKEHEDVFKRSSEARFALCTAEMQLARAQRDWTNVIKAADMLLAIWTRCAGMLEKAKASAQTVSNIRRICGYSHPETVIGPYYKPVLLNDVLGTSGSTVVPETTPPQVDGYRVLRRHGATLSDDAFATYMDTCALISTTLGMILDTCDNDLGYSVTRDGLRIVVDGEKTSGSTSDTVYLIKNALPVLVMPFWDNASIARYAVPGTDGSACLFRLTGKYIDSTLTDGFPVMLAVNRSVRESLTQEWLQASNGKWRHGWLHVGNGDESETAYFSDVISSDPGSTDGLTQREFNTLTKQELDCVNNRKECITSSVSQSWGDKMSTEEQELTMTSITIASPQHFGFFLFTSTFERTVRVMYDWETLIANVSLGMLLVRWIVVMAALHRGFLQGRSEWFVGGLGCVAGSRSFNMLPIVLLPHLKVTIASFWTAGCYFDGEQIAVRITRRRITDMFFAPTLALLCLLHRIRVLLASSGALSGVDGRVATEVHSAEMQELQLVDFFISDVGPRMNANLTLLMSIKLVLVGLNLLPLVFAPYIPPVKQPDTELQGVERTLAIRASNVGGLGCSPVYIYGDEKDQRTKIALNSYELVRLGYVVFGGQFLLTFDAWDVIMNTAPLHRRHHLWNYRVVVFPLREKDGYAAVGDKPIVCRLDDARLDSIPFWDIAAQPVKC</sequence>
<proteinExistence type="predicted"/>
<accession>A0A8J5IM28</accession>
<evidence type="ECO:0000313" key="1">
    <source>
        <dbReference type="EMBL" id="KAG6965685.1"/>
    </source>
</evidence>
<dbReference type="AlphaFoldDB" id="A0A8J5IM28"/>
<dbReference type="EMBL" id="JAENGY010000330">
    <property type="protein sequence ID" value="KAG6965685.1"/>
    <property type="molecule type" value="Genomic_DNA"/>
</dbReference>
<reference evidence="1" key="1">
    <citation type="submission" date="2021-01" db="EMBL/GenBank/DDBJ databases">
        <title>Phytophthora aleatoria, a newly-described species from Pinus radiata is distinct from Phytophthora cactorum isolates based on comparative genomics.</title>
        <authorList>
            <person name="Mcdougal R."/>
            <person name="Panda P."/>
            <person name="Williams N."/>
            <person name="Studholme D.J."/>
        </authorList>
    </citation>
    <scope>NUCLEOTIDE SEQUENCE</scope>
    <source>
        <strain evidence="1">NZFS 4037</strain>
    </source>
</reference>
<evidence type="ECO:0000313" key="2">
    <source>
        <dbReference type="Proteomes" id="UP000709295"/>
    </source>
</evidence>
<organism evidence="1 2">
    <name type="scientific">Phytophthora aleatoria</name>
    <dbReference type="NCBI Taxonomy" id="2496075"/>
    <lineage>
        <taxon>Eukaryota</taxon>
        <taxon>Sar</taxon>
        <taxon>Stramenopiles</taxon>
        <taxon>Oomycota</taxon>
        <taxon>Peronosporomycetes</taxon>
        <taxon>Peronosporales</taxon>
        <taxon>Peronosporaceae</taxon>
        <taxon>Phytophthora</taxon>
    </lineage>
</organism>
<comment type="caution">
    <text evidence="1">The sequence shown here is derived from an EMBL/GenBank/DDBJ whole genome shotgun (WGS) entry which is preliminary data.</text>
</comment>
<gene>
    <name evidence="1" type="ORF">JG688_00007094</name>
</gene>
<protein>
    <recommendedName>
        <fullName evidence="3">SET domain-containing protein</fullName>
    </recommendedName>
</protein>
<name>A0A8J5IM28_9STRA</name>
<dbReference type="CDD" id="cd20071">
    <property type="entry name" value="SET_SMYD"/>
    <property type="match status" value="1"/>
</dbReference>
<dbReference type="PANTHER" id="PTHR12197">
    <property type="entry name" value="HISTONE-LYSINE N-METHYLTRANSFERASE SMYD"/>
    <property type="match status" value="1"/>
</dbReference>
<dbReference type="Proteomes" id="UP000709295">
    <property type="component" value="Unassembled WGS sequence"/>
</dbReference>